<dbReference type="AlphaFoldDB" id="D1CA90"/>
<dbReference type="Pfam" id="PF00392">
    <property type="entry name" value="GntR"/>
    <property type="match status" value="1"/>
</dbReference>
<dbReference type="FunCoup" id="D1CA90">
    <property type="interactions" value="85"/>
</dbReference>
<accession>D1CA90</accession>
<dbReference type="InterPro" id="IPR011663">
    <property type="entry name" value="UTRA"/>
</dbReference>
<name>D1CA90_SPHTD</name>
<dbReference type="Pfam" id="PF07702">
    <property type="entry name" value="UTRA"/>
    <property type="match status" value="1"/>
</dbReference>
<evidence type="ECO:0000256" key="1">
    <source>
        <dbReference type="ARBA" id="ARBA00023015"/>
    </source>
</evidence>
<evidence type="ECO:0000256" key="2">
    <source>
        <dbReference type="ARBA" id="ARBA00023125"/>
    </source>
</evidence>
<reference evidence="5 6" key="2">
    <citation type="journal article" date="2010" name="Stand. Genomic Sci.">
        <title>Complete genome sequence of Desulfohalobium retbaense type strain (HR(100)).</title>
        <authorList>
            <person name="Spring S."/>
            <person name="Nolan M."/>
            <person name="Lapidus A."/>
            <person name="Glavina Del Rio T."/>
            <person name="Copeland A."/>
            <person name="Tice H."/>
            <person name="Cheng J.F."/>
            <person name="Lucas S."/>
            <person name="Land M."/>
            <person name="Chen F."/>
            <person name="Bruce D."/>
            <person name="Goodwin L."/>
            <person name="Pitluck S."/>
            <person name="Ivanova N."/>
            <person name="Mavromatis K."/>
            <person name="Mikhailova N."/>
            <person name="Pati A."/>
            <person name="Chen A."/>
            <person name="Palaniappan K."/>
            <person name="Hauser L."/>
            <person name="Chang Y.J."/>
            <person name="Jeffries C.D."/>
            <person name="Munk C."/>
            <person name="Kiss H."/>
            <person name="Chain P."/>
            <person name="Han C."/>
            <person name="Brettin T."/>
            <person name="Detter J.C."/>
            <person name="Schuler E."/>
            <person name="Goker M."/>
            <person name="Rohde M."/>
            <person name="Bristow J."/>
            <person name="Eisen J.A."/>
            <person name="Markowitz V."/>
            <person name="Hugenholtz P."/>
            <person name="Kyrpides N.C."/>
            <person name="Klenk H.P."/>
        </authorList>
    </citation>
    <scope>NUCLEOTIDE SEQUENCE [LARGE SCALE GENOMIC DNA]</scope>
    <source>
        <strain evidence="6">ATCC 49802 / DSM 20745 / S 6022</strain>
    </source>
</reference>
<sequence>MSELRAGSTPLYQQLAARLRRQIAEGIYRPGDRLPSEAELCDQFGVSRITVRAALDQLVDAGLLRRQRGKGTFVTAPLVEHELIRLTDFVEDMAAAGLQPASRITHLGEEPASAEVARHLDLAPQTPVVRLDRLRLADSSPIAFDVTYLPLRYGRLLDRSALERETIYHILETQYQIPVVSGTFVIEAGKSTAELAEALEVERGAPLLIIQRISYTEGREPIYFQRRYYRADRVRYRVELDRGYPGQRSRLTEFVPVFDGG</sequence>
<dbReference type="PROSITE" id="PS50949">
    <property type="entry name" value="HTH_GNTR"/>
    <property type="match status" value="1"/>
</dbReference>
<dbReference type="eggNOG" id="COG2188">
    <property type="taxonomic scope" value="Bacteria"/>
</dbReference>
<evidence type="ECO:0000259" key="4">
    <source>
        <dbReference type="PROSITE" id="PS50949"/>
    </source>
</evidence>
<protein>
    <submittedName>
        <fullName evidence="5">Transcriptional regulator, GntR family</fullName>
    </submittedName>
</protein>
<dbReference type="GO" id="GO:0003700">
    <property type="term" value="F:DNA-binding transcription factor activity"/>
    <property type="evidence" value="ECO:0007669"/>
    <property type="project" value="InterPro"/>
</dbReference>
<keyword evidence="1" id="KW-0805">Transcription regulation</keyword>
<dbReference type="CDD" id="cd07377">
    <property type="entry name" value="WHTH_GntR"/>
    <property type="match status" value="1"/>
</dbReference>
<gene>
    <name evidence="5" type="ordered locus">Sthe_3333</name>
</gene>
<dbReference type="SMART" id="SM00345">
    <property type="entry name" value="HTH_GNTR"/>
    <property type="match status" value="1"/>
</dbReference>
<keyword evidence="2" id="KW-0238">DNA-binding</keyword>
<dbReference type="OrthoDB" id="146373at2"/>
<dbReference type="PRINTS" id="PR00035">
    <property type="entry name" value="HTHGNTR"/>
</dbReference>
<dbReference type="InterPro" id="IPR028978">
    <property type="entry name" value="Chorismate_lyase_/UTRA_dom_sf"/>
</dbReference>
<dbReference type="PANTHER" id="PTHR44846">
    <property type="entry name" value="MANNOSYL-D-GLYCERATE TRANSPORT/METABOLISM SYSTEM REPRESSOR MNGR-RELATED"/>
    <property type="match status" value="1"/>
</dbReference>
<proteinExistence type="predicted"/>
<organism evidence="5 6">
    <name type="scientific">Sphaerobacter thermophilus (strain ATCC 49802 / DSM 20745 / KCCM 41009 / NCIMB 13125 / S 6022)</name>
    <dbReference type="NCBI Taxonomy" id="479434"/>
    <lineage>
        <taxon>Bacteria</taxon>
        <taxon>Pseudomonadati</taxon>
        <taxon>Thermomicrobiota</taxon>
        <taxon>Thermomicrobia</taxon>
        <taxon>Sphaerobacterales</taxon>
        <taxon>Sphaerobacterineae</taxon>
        <taxon>Sphaerobacteraceae</taxon>
        <taxon>Sphaerobacter</taxon>
    </lineage>
</organism>
<dbReference type="SMART" id="SM00866">
    <property type="entry name" value="UTRA"/>
    <property type="match status" value="1"/>
</dbReference>
<dbReference type="STRING" id="479434.Sthe_3333"/>
<dbReference type="FunFam" id="1.10.10.10:FF:000079">
    <property type="entry name" value="GntR family transcriptional regulator"/>
    <property type="match status" value="1"/>
</dbReference>
<evidence type="ECO:0000256" key="3">
    <source>
        <dbReference type="ARBA" id="ARBA00023163"/>
    </source>
</evidence>
<keyword evidence="6" id="KW-1185">Reference proteome</keyword>
<dbReference type="HOGENOM" id="CLU_063236_8_2_0"/>
<dbReference type="InterPro" id="IPR000524">
    <property type="entry name" value="Tscrpt_reg_HTH_GntR"/>
</dbReference>
<dbReference type="InterPro" id="IPR036388">
    <property type="entry name" value="WH-like_DNA-bd_sf"/>
</dbReference>
<keyword evidence="3" id="KW-0804">Transcription</keyword>
<dbReference type="InterPro" id="IPR036390">
    <property type="entry name" value="WH_DNA-bd_sf"/>
</dbReference>
<dbReference type="RefSeq" id="WP_012873768.1">
    <property type="nucleotide sequence ID" value="NC_013524.1"/>
</dbReference>
<dbReference type="Gene3D" id="1.10.10.10">
    <property type="entry name" value="Winged helix-like DNA-binding domain superfamily/Winged helix DNA-binding domain"/>
    <property type="match status" value="1"/>
</dbReference>
<reference evidence="6" key="1">
    <citation type="submission" date="2009-11" db="EMBL/GenBank/DDBJ databases">
        <title>The complete chromosome 2 of Sphaerobacter thermophilus DSM 20745.</title>
        <authorList>
            <person name="Lucas S."/>
            <person name="Copeland A."/>
            <person name="Lapidus A."/>
            <person name="Glavina del Rio T."/>
            <person name="Dalin E."/>
            <person name="Tice H."/>
            <person name="Bruce D."/>
            <person name="Goodwin L."/>
            <person name="Pitluck S."/>
            <person name="Kyrpides N."/>
            <person name="Mavromatis K."/>
            <person name="Ivanova N."/>
            <person name="Mikhailova N."/>
            <person name="LaButti K.M."/>
            <person name="Clum A."/>
            <person name="Sun H.I."/>
            <person name="Brettin T."/>
            <person name="Detter J.C."/>
            <person name="Han C."/>
            <person name="Larimer F."/>
            <person name="Land M."/>
            <person name="Hauser L."/>
            <person name="Markowitz V."/>
            <person name="Cheng J.F."/>
            <person name="Hugenholtz P."/>
            <person name="Woyke T."/>
            <person name="Wu D."/>
            <person name="Steenblock K."/>
            <person name="Schneider S."/>
            <person name="Pukall R."/>
            <person name="Goeker M."/>
            <person name="Klenk H.P."/>
            <person name="Eisen J.A."/>
        </authorList>
    </citation>
    <scope>NUCLEOTIDE SEQUENCE [LARGE SCALE GENOMIC DNA]</scope>
    <source>
        <strain evidence="6">ATCC 49802 / DSM 20745 / S 6022</strain>
    </source>
</reference>
<dbReference type="PANTHER" id="PTHR44846:SF1">
    <property type="entry name" value="MANNOSYL-D-GLYCERATE TRANSPORT_METABOLISM SYSTEM REPRESSOR MNGR-RELATED"/>
    <property type="match status" value="1"/>
</dbReference>
<dbReference type="GO" id="GO:0045892">
    <property type="term" value="P:negative regulation of DNA-templated transcription"/>
    <property type="evidence" value="ECO:0007669"/>
    <property type="project" value="TreeGrafter"/>
</dbReference>
<dbReference type="InterPro" id="IPR050679">
    <property type="entry name" value="Bact_HTH_transcr_reg"/>
</dbReference>
<feature type="domain" description="HTH gntR-type" evidence="4">
    <location>
        <begin position="9"/>
        <end position="77"/>
    </location>
</feature>
<dbReference type="SUPFAM" id="SSF64288">
    <property type="entry name" value="Chorismate lyase-like"/>
    <property type="match status" value="1"/>
</dbReference>
<dbReference type="SUPFAM" id="SSF46785">
    <property type="entry name" value="Winged helix' DNA-binding domain"/>
    <property type="match status" value="1"/>
</dbReference>
<evidence type="ECO:0000313" key="5">
    <source>
        <dbReference type="EMBL" id="ACZ40733.1"/>
    </source>
</evidence>
<dbReference type="EMBL" id="CP001824">
    <property type="protein sequence ID" value="ACZ40733.1"/>
    <property type="molecule type" value="Genomic_DNA"/>
</dbReference>
<dbReference type="KEGG" id="sti:Sthe_3333"/>
<dbReference type="Gene3D" id="3.40.1410.10">
    <property type="entry name" value="Chorismate lyase-like"/>
    <property type="match status" value="1"/>
</dbReference>
<dbReference type="Proteomes" id="UP000002027">
    <property type="component" value="Chromosome 2"/>
</dbReference>
<evidence type="ECO:0000313" key="6">
    <source>
        <dbReference type="Proteomes" id="UP000002027"/>
    </source>
</evidence>
<dbReference type="InParanoid" id="D1CA90"/>
<dbReference type="GO" id="GO:0003677">
    <property type="term" value="F:DNA binding"/>
    <property type="evidence" value="ECO:0007669"/>
    <property type="project" value="UniProtKB-KW"/>
</dbReference>